<dbReference type="InterPro" id="IPR036013">
    <property type="entry name" value="Band_7/SPFH_dom_sf"/>
</dbReference>
<dbReference type="PANTHER" id="PTHR37826">
    <property type="entry name" value="FLOTILLIN BAND_7_5 DOMAIN PROTEIN"/>
    <property type="match status" value="1"/>
</dbReference>
<dbReference type="AlphaFoldDB" id="A0A1H2SYC5"/>
<feature type="domain" description="SPFH" evidence="2">
    <location>
        <begin position="20"/>
        <end position="220"/>
    </location>
</feature>
<comment type="caution">
    <text evidence="3">The sequence shown here is derived from an EMBL/GenBank/DDBJ whole genome shotgun (WGS) entry which is preliminary data.</text>
</comment>
<sequence length="420" mass="45917">MAIIDLVSWSPQGNKTIYAWRFPQTNLSTYTQLIVQESQEAVLFSKGQIVGKFGPGRHTLNTENLPILRSLYGIPFGGKNPFTAEVWFVNKVQTFSIDWAVSQMPIHDPDYNTQLPLVAGGRYGLKVNDAEKFLIRAVGAKSEYTQDDLTEQFFGEFSTKTKSQIAQYVIKHRVGFKYLSAFLDEISDYLKNVLNPFWDNLGLELLQFNITSIDIDKTTEEGRKVAEAIATQASMSITGHTWQQEQMFNTANNAIDGFGSGNGGLLGGLMAMSMMGGMGGNGAVGGSMMQPQYNQPNFQGGTGNIQGQEQEQGQVKMVYCSNCAKKFPSTSRFCPHCGDPYNPCPKCGTDNDLSAKRCVSCGTLLQQGNSTCPHCNAPLAEGATFCGNCGKQVQSSDTCSRCGTPLPPHVKFCPKCGNKR</sequence>
<dbReference type="GeneID" id="85016111"/>
<evidence type="ECO:0000313" key="4">
    <source>
        <dbReference type="Proteomes" id="UP000182771"/>
    </source>
</evidence>
<dbReference type="RefSeq" id="WP_016420381.1">
    <property type="nucleotide sequence ID" value="NZ_FNND01000002.1"/>
</dbReference>
<dbReference type="PANTHER" id="PTHR37826:SF2">
    <property type="entry name" value="ZINC-RIBBON DOMAIN-CONTAINING PROTEIN"/>
    <property type="match status" value="1"/>
</dbReference>
<evidence type="ECO:0000259" key="1">
    <source>
        <dbReference type="Pfam" id="PF12773"/>
    </source>
</evidence>
<gene>
    <name evidence="3" type="ORF">SAMN05444420_1029</name>
</gene>
<feature type="domain" description="DZANK-type" evidence="1">
    <location>
        <begin position="320"/>
        <end position="362"/>
    </location>
</feature>
<keyword evidence="3" id="KW-0645">Protease</keyword>
<keyword evidence="4" id="KW-1185">Reference proteome</keyword>
<dbReference type="SUPFAM" id="SSF117892">
    <property type="entry name" value="Band 7/SPFH domain"/>
    <property type="match status" value="1"/>
</dbReference>
<keyword evidence="3" id="KW-0378">Hydrolase</keyword>
<dbReference type="Pfam" id="PF13421">
    <property type="entry name" value="Band_7_1"/>
    <property type="match status" value="1"/>
</dbReference>
<accession>A0A1H2SYC5</accession>
<evidence type="ECO:0000259" key="2">
    <source>
        <dbReference type="Pfam" id="PF13421"/>
    </source>
</evidence>
<dbReference type="EMBL" id="FNND01000002">
    <property type="protein sequence ID" value="SDW36014.1"/>
    <property type="molecule type" value="Genomic_DNA"/>
</dbReference>
<evidence type="ECO:0000313" key="3">
    <source>
        <dbReference type="EMBL" id="SDW36014.1"/>
    </source>
</evidence>
<proteinExistence type="predicted"/>
<dbReference type="InterPro" id="IPR033880">
    <property type="entry name" value="SPFH_YdjI"/>
</dbReference>
<dbReference type="CDD" id="cd03408">
    <property type="entry name" value="SPFH_like_u1"/>
    <property type="match status" value="1"/>
</dbReference>
<dbReference type="GO" id="GO:0006508">
    <property type="term" value="P:proteolysis"/>
    <property type="evidence" value="ECO:0007669"/>
    <property type="project" value="UniProtKB-KW"/>
</dbReference>
<dbReference type="Proteomes" id="UP000182771">
    <property type="component" value="Unassembled WGS sequence"/>
</dbReference>
<organism evidence="3 4">
    <name type="scientific">Capnocytophaga granulosa</name>
    <dbReference type="NCBI Taxonomy" id="45242"/>
    <lineage>
        <taxon>Bacteria</taxon>
        <taxon>Pseudomonadati</taxon>
        <taxon>Bacteroidota</taxon>
        <taxon>Flavobacteriia</taxon>
        <taxon>Flavobacteriales</taxon>
        <taxon>Flavobacteriaceae</taxon>
        <taxon>Capnocytophaga</taxon>
    </lineage>
</organism>
<protein>
    <submittedName>
        <fullName evidence="3">Membrane protease subunit, stomatin/prohibitin family, contains C-terminal Zn-ribbon domain</fullName>
    </submittedName>
</protein>
<name>A0A1H2SYC5_9FLAO</name>
<dbReference type="Pfam" id="PF12773">
    <property type="entry name" value="DZR"/>
    <property type="match status" value="2"/>
</dbReference>
<dbReference type="GO" id="GO:0008233">
    <property type="term" value="F:peptidase activity"/>
    <property type="evidence" value="ECO:0007669"/>
    <property type="project" value="UniProtKB-KW"/>
</dbReference>
<feature type="domain" description="DZANK-type" evidence="1">
    <location>
        <begin position="372"/>
        <end position="417"/>
    </location>
</feature>
<reference evidence="3 4" key="1">
    <citation type="submission" date="2016-10" db="EMBL/GenBank/DDBJ databases">
        <authorList>
            <person name="Varghese N."/>
            <person name="Submissions S."/>
        </authorList>
    </citation>
    <scope>NUCLEOTIDE SEQUENCE [LARGE SCALE GENOMIC DNA]</scope>
    <source>
        <strain evidence="3 4">DSM 11449</strain>
    </source>
</reference>
<dbReference type="OrthoDB" id="9764015at2"/>
<dbReference type="InterPro" id="IPR025874">
    <property type="entry name" value="DZR"/>
</dbReference>